<dbReference type="RefSeq" id="XP_069209037.1">
    <property type="nucleotide sequence ID" value="XM_069354395.1"/>
</dbReference>
<name>A0ABR3Q362_9TREE</name>
<evidence type="ECO:0000313" key="3">
    <source>
        <dbReference type="EMBL" id="KAL1409093.1"/>
    </source>
</evidence>
<dbReference type="SUPFAM" id="SSF51735">
    <property type="entry name" value="NAD(P)-binding Rossmann-fold domains"/>
    <property type="match status" value="1"/>
</dbReference>
<evidence type="ECO:0000256" key="1">
    <source>
        <dbReference type="SAM" id="MobiDB-lite"/>
    </source>
</evidence>
<dbReference type="Pfam" id="PF13460">
    <property type="entry name" value="NAD_binding_10"/>
    <property type="match status" value="1"/>
</dbReference>
<dbReference type="InterPro" id="IPR036291">
    <property type="entry name" value="NAD(P)-bd_dom_sf"/>
</dbReference>
<sequence>MSTSRRPSASPSTSSISSTTSRKRARTTTTPPRARSANDARTRPRSASASDTTRVLLVGGESATARCLTPLLLQRGWHVISVVDDEAGKDAVQALASPGGKLSAVVHPLAAASYTSARAVIGATAPSYVVWAAQSSPSTVEEVEYAAFVAFAQAALVTPAVKKYLALSYLHVRRHPAPWWTSADIDLVERTRALAPAYYDARARADAYLAAMGLVRRRGGDRGFQALSLRPSLVTDGPGTGRVNMTRVGARGAVPRADVAAVAVRLLARDDSYGYFDVEAGVSGMDDEIEYAVNEFDASEGEFDSADALLAEHGWGAEERRTRRVTPPRRSTG</sequence>
<dbReference type="PANTHER" id="PTHR15020:SF50">
    <property type="entry name" value="UPF0659 PROTEIN YMR090W"/>
    <property type="match status" value="1"/>
</dbReference>
<evidence type="ECO:0000313" key="4">
    <source>
        <dbReference type="Proteomes" id="UP001565368"/>
    </source>
</evidence>
<keyword evidence="4" id="KW-1185">Reference proteome</keyword>
<proteinExistence type="predicted"/>
<gene>
    <name evidence="3" type="ORF">Q8F55_005917</name>
</gene>
<dbReference type="GeneID" id="95986960"/>
<feature type="domain" description="NAD(P)-binding" evidence="2">
    <location>
        <begin position="59"/>
        <end position="269"/>
    </location>
</feature>
<feature type="region of interest" description="Disordered" evidence="1">
    <location>
        <begin position="1"/>
        <end position="53"/>
    </location>
</feature>
<feature type="compositionally biased region" description="Low complexity" evidence="1">
    <location>
        <begin position="1"/>
        <end position="20"/>
    </location>
</feature>
<reference evidence="3 4" key="1">
    <citation type="submission" date="2023-08" db="EMBL/GenBank/DDBJ databases">
        <title>Annotated Genome Sequence of Vanrija albida AlHP1.</title>
        <authorList>
            <person name="Herzog R."/>
        </authorList>
    </citation>
    <scope>NUCLEOTIDE SEQUENCE [LARGE SCALE GENOMIC DNA]</scope>
    <source>
        <strain evidence="3 4">AlHP1</strain>
    </source>
</reference>
<dbReference type="Gene3D" id="3.40.50.720">
    <property type="entry name" value="NAD(P)-binding Rossmann-like Domain"/>
    <property type="match status" value="1"/>
</dbReference>
<dbReference type="EMBL" id="JBBXJM010000004">
    <property type="protein sequence ID" value="KAL1409093.1"/>
    <property type="molecule type" value="Genomic_DNA"/>
</dbReference>
<comment type="caution">
    <text evidence="3">The sequence shown here is derived from an EMBL/GenBank/DDBJ whole genome shotgun (WGS) entry which is preliminary data.</text>
</comment>
<protein>
    <recommendedName>
        <fullName evidence="2">NAD(P)-binding domain-containing protein</fullName>
    </recommendedName>
</protein>
<dbReference type="PANTHER" id="PTHR15020">
    <property type="entry name" value="FLAVIN REDUCTASE-RELATED"/>
    <property type="match status" value="1"/>
</dbReference>
<dbReference type="Proteomes" id="UP001565368">
    <property type="component" value="Unassembled WGS sequence"/>
</dbReference>
<accession>A0ABR3Q362</accession>
<dbReference type="InterPro" id="IPR016040">
    <property type="entry name" value="NAD(P)-bd_dom"/>
</dbReference>
<evidence type="ECO:0000259" key="2">
    <source>
        <dbReference type="Pfam" id="PF13460"/>
    </source>
</evidence>
<organism evidence="3 4">
    <name type="scientific">Vanrija albida</name>
    <dbReference type="NCBI Taxonomy" id="181172"/>
    <lineage>
        <taxon>Eukaryota</taxon>
        <taxon>Fungi</taxon>
        <taxon>Dikarya</taxon>
        <taxon>Basidiomycota</taxon>
        <taxon>Agaricomycotina</taxon>
        <taxon>Tremellomycetes</taxon>
        <taxon>Trichosporonales</taxon>
        <taxon>Trichosporonaceae</taxon>
        <taxon>Vanrija</taxon>
    </lineage>
</organism>